<evidence type="ECO:0000313" key="2">
    <source>
        <dbReference type="Proteomes" id="UP000239833"/>
    </source>
</evidence>
<dbReference type="Proteomes" id="UP000239833">
    <property type="component" value="Plasmid unnamed1"/>
</dbReference>
<keyword evidence="1" id="KW-0614">Plasmid</keyword>
<organism evidence="1 2">
    <name type="scientific">Paenibacillus larvae subsp. larvae</name>
    <dbReference type="NCBI Taxonomy" id="147375"/>
    <lineage>
        <taxon>Bacteria</taxon>
        <taxon>Bacillati</taxon>
        <taxon>Bacillota</taxon>
        <taxon>Bacilli</taxon>
        <taxon>Bacillales</taxon>
        <taxon>Paenibacillaceae</taxon>
        <taxon>Paenibacillus</taxon>
    </lineage>
</organism>
<name>A0A2L1U7G3_9BACL</name>
<dbReference type="EMBL" id="CP019656">
    <property type="protein sequence ID" value="AVF28808.1"/>
    <property type="molecule type" value="Genomic_DNA"/>
</dbReference>
<proteinExistence type="predicted"/>
<geneLocation type="plasmid" evidence="1">
    <name>unnamed1</name>
</geneLocation>
<sequence>MYVTNLRKAGRELELLMFTLKGDIQIEKDYEEEH</sequence>
<reference evidence="2" key="1">
    <citation type="submission" date="2017-02" db="EMBL/GenBank/DDBJ databases">
        <title>Delineation of Paenibacillus larvae strains originating from foulbrood outbreaks.</title>
        <authorList>
            <person name="Beims H."/>
            <person name="Bunk B."/>
            <person name="Sproeer C."/>
            <person name="Mohr K.I."/>
            <person name="Pradella S."/>
            <person name="Guenther G."/>
            <person name="Rohde M."/>
            <person name="von der Ohe W."/>
            <person name="Steinert M."/>
        </authorList>
    </citation>
    <scope>NUCLEOTIDE SEQUENCE [LARGE SCALE GENOMIC DNA]</scope>
    <source>
        <strain evidence="2">Eric_III</strain>
        <plasmid evidence="2">Plasmid unnamed1</plasmid>
    </source>
</reference>
<protein>
    <submittedName>
        <fullName evidence="1">Uncharacterized protein</fullName>
    </submittedName>
</protein>
<evidence type="ECO:0000313" key="1">
    <source>
        <dbReference type="EMBL" id="AVF28808.1"/>
    </source>
</evidence>
<gene>
    <name evidence="1" type="ORF">ERICIII_04804</name>
</gene>
<accession>A0A2L1U7G3</accession>
<dbReference type="AlphaFoldDB" id="A0A2L1U7G3"/>